<dbReference type="VEuPathDB" id="FungiDB:VP01_1096g1"/>
<evidence type="ECO:0000313" key="3">
    <source>
        <dbReference type="Proteomes" id="UP000037035"/>
    </source>
</evidence>
<gene>
    <name evidence="2" type="ORF">VP01_1096g1</name>
</gene>
<reference evidence="2 3" key="1">
    <citation type="submission" date="2015-08" db="EMBL/GenBank/DDBJ databases">
        <title>Next Generation Sequencing and Analysis of the Genome of Puccinia sorghi L Schw, the Causal Agent of Maize Common Rust.</title>
        <authorList>
            <person name="Rochi L."/>
            <person name="Burguener G."/>
            <person name="Darino M."/>
            <person name="Turjanski A."/>
            <person name="Kreff E."/>
            <person name="Dieguez M.J."/>
            <person name="Sacco F."/>
        </authorList>
    </citation>
    <scope>NUCLEOTIDE SEQUENCE [LARGE SCALE GENOMIC DNA]</scope>
    <source>
        <strain evidence="2 3">RO10H11247</strain>
    </source>
</reference>
<evidence type="ECO:0000313" key="2">
    <source>
        <dbReference type="EMBL" id="KNZ63829.1"/>
    </source>
</evidence>
<name>A0A0L6VT04_9BASI</name>
<protein>
    <submittedName>
        <fullName evidence="2">Uncharacterized protein</fullName>
    </submittedName>
</protein>
<feature type="transmembrane region" description="Helical" evidence="1">
    <location>
        <begin position="232"/>
        <end position="252"/>
    </location>
</feature>
<evidence type="ECO:0000256" key="1">
    <source>
        <dbReference type="SAM" id="Phobius"/>
    </source>
</evidence>
<sequence length="415" mass="46787">MWHADTPQVCAIQNDNMTQNWFVLNLSLKLNSEEEELAGVTASPRYNQYMALVRVKSFERTCPDVLGKWQSIFKRKPIWFFECRETTEKHNKREIIEGEKKRCDGTGGLENILRVRHLGILGHVKSVSDLSLLVTLLPTSIPLISQLKNSIKLILKFNHLNSQLTSIPLSNLSSLTPHNSSNSSSSSKSCFVLFYSSLLFVLCLLIHFLLFLSLSVLQSSFFNLTSLVNTHFYLLLFSKDFVVFFFFFPHFFSDLINSIQNQIISGHLSGSGLREKSLLINLEYNRHLTQSHSTSCILTEQLKSVLVHAENQPSPMSPSRTTRNILTTQQKGIIVGMMKAGETDSGVTQKLGLPQQTFSEVNWRYQDRGNVATASCSGGPCKLKEANLQQLNCELVSHCKDKLAQITKPTSTLRP</sequence>
<keyword evidence="3" id="KW-1185">Reference proteome</keyword>
<dbReference type="AlphaFoldDB" id="A0A0L6VT04"/>
<feature type="transmembrane region" description="Helical" evidence="1">
    <location>
        <begin position="190"/>
        <end position="212"/>
    </location>
</feature>
<dbReference type="EMBL" id="LAVV01001076">
    <property type="protein sequence ID" value="KNZ63829.1"/>
    <property type="molecule type" value="Genomic_DNA"/>
</dbReference>
<proteinExistence type="predicted"/>
<dbReference type="Proteomes" id="UP000037035">
    <property type="component" value="Unassembled WGS sequence"/>
</dbReference>
<keyword evidence="1" id="KW-0472">Membrane</keyword>
<organism evidence="2 3">
    <name type="scientific">Puccinia sorghi</name>
    <dbReference type="NCBI Taxonomy" id="27349"/>
    <lineage>
        <taxon>Eukaryota</taxon>
        <taxon>Fungi</taxon>
        <taxon>Dikarya</taxon>
        <taxon>Basidiomycota</taxon>
        <taxon>Pucciniomycotina</taxon>
        <taxon>Pucciniomycetes</taxon>
        <taxon>Pucciniales</taxon>
        <taxon>Pucciniaceae</taxon>
        <taxon>Puccinia</taxon>
    </lineage>
</organism>
<comment type="caution">
    <text evidence="2">The sequence shown here is derived from an EMBL/GenBank/DDBJ whole genome shotgun (WGS) entry which is preliminary data.</text>
</comment>
<accession>A0A0L6VT04</accession>
<keyword evidence="1" id="KW-0812">Transmembrane</keyword>
<keyword evidence="1" id="KW-1133">Transmembrane helix</keyword>